<dbReference type="Proteomes" id="UP001434883">
    <property type="component" value="Unassembled WGS sequence"/>
</dbReference>
<keyword evidence="1" id="KW-0472">Membrane</keyword>
<protein>
    <submittedName>
        <fullName evidence="2">Uncharacterized protein</fullName>
    </submittedName>
</protein>
<organism evidence="2 3">
    <name type="scientific">Xenoophorus captivus</name>
    <dbReference type="NCBI Taxonomy" id="1517983"/>
    <lineage>
        <taxon>Eukaryota</taxon>
        <taxon>Metazoa</taxon>
        <taxon>Chordata</taxon>
        <taxon>Craniata</taxon>
        <taxon>Vertebrata</taxon>
        <taxon>Euteleostomi</taxon>
        <taxon>Actinopterygii</taxon>
        <taxon>Neopterygii</taxon>
        <taxon>Teleostei</taxon>
        <taxon>Neoteleostei</taxon>
        <taxon>Acanthomorphata</taxon>
        <taxon>Ovalentaria</taxon>
        <taxon>Atherinomorphae</taxon>
        <taxon>Cyprinodontiformes</taxon>
        <taxon>Goodeidae</taxon>
        <taxon>Xenoophorus</taxon>
    </lineage>
</organism>
<gene>
    <name evidence="2" type="ORF">XENOCAPTIV_023025</name>
</gene>
<evidence type="ECO:0000256" key="1">
    <source>
        <dbReference type="SAM" id="Phobius"/>
    </source>
</evidence>
<name>A0ABV0RA26_9TELE</name>
<evidence type="ECO:0000313" key="2">
    <source>
        <dbReference type="EMBL" id="MEQ2205009.1"/>
    </source>
</evidence>
<accession>A0ABV0RA26</accession>
<reference evidence="2 3" key="1">
    <citation type="submission" date="2021-06" db="EMBL/GenBank/DDBJ databases">
        <authorList>
            <person name="Palmer J.M."/>
        </authorList>
    </citation>
    <scope>NUCLEOTIDE SEQUENCE [LARGE SCALE GENOMIC DNA]</scope>
    <source>
        <strain evidence="2 3">XC_2019</strain>
        <tissue evidence="2">Muscle</tissue>
    </source>
</reference>
<keyword evidence="1" id="KW-0812">Transmembrane</keyword>
<proteinExistence type="predicted"/>
<keyword evidence="3" id="KW-1185">Reference proteome</keyword>
<sequence>MPHECSIASSVLPESPRARSWSHLCSQTQSPTPPAALITPISSPQHTAVLTSLSLPAAASVPSSSSAVTFSFPVCSSIRDFQCEAFSLSIFIITIRTPCSVIIIMLSFALLAPSSSSLPLAPLAQSSSDKLHVRGVRTHSPGNNIKTPVQTLLELSK</sequence>
<keyword evidence="1" id="KW-1133">Transmembrane helix</keyword>
<dbReference type="EMBL" id="JAHRIN010038809">
    <property type="protein sequence ID" value="MEQ2205009.1"/>
    <property type="molecule type" value="Genomic_DNA"/>
</dbReference>
<comment type="caution">
    <text evidence="2">The sequence shown here is derived from an EMBL/GenBank/DDBJ whole genome shotgun (WGS) entry which is preliminary data.</text>
</comment>
<feature type="transmembrane region" description="Helical" evidence="1">
    <location>
        <begin position="86"/>
        <end position="112"/>
    </location>
</feature>
<evidence type="ECO:0000313" key="3">
    <source>
        <dbReference type="Proteomes" id="UP001434883"/>
    </source>
</evidence>